<dbReference type="PANTHER" id="PTHR21237:SF23">
    <property type="entry name" value="GRPE PROTEIN HOMOLOG, MITOCHONDRIAL"/>
    <property type="match status" value="1"/>
</dbReference>
<keyword evidence="5 10" id="KW-0346">Stress response</keyword>
<dbReference type="PANTHER" id="PTHR21237">
    <property type="entry name" value="GRPE PROTEIN"/>
    <property type="match status" value="1"/>
</dbReference>
<dbReference type="OrthoDB" id="9789811at2"/>
<reference evidence="13 14" key="1">
    <citation type="submission" date="2010-03" db="EMBL/GenBank/DDBJ databases">
        <authorList>
            <consortium name="The Broad Institute Genome Sequencing Platform"/>
            <person name="Ward D."/>
            <person name="Earl A."/>
            <person name="Feldgarden M."/>
            <person name="Gevers D."/>
            <person name="Young S."/>
            <person name="Zeng Q."/>
            <person name="Koehrsen M."/>
            <person name="Alvarado L."/>
            <person name="Berlin A.M."/>
            <person name="Borenstein D."/>
            <person name="Chapman S.B."/>
            <person name="Chen Z."/>
            <person name="Engels R."/>
            <person name="Freedman E."/>
            <person name="Gellesch M."/>
            <person name="Goldberg J."/>
            <person name="Griggs A."/>
            <person name="Gujja S."/>
            <person name="Heilman E.R."/>
            <person name="Heiman D.I."/>
            <person name="Hepburn T.A."/>
            <person name="Howarth C."/>
            <person name="Jen D."/>
            <person name="Larson L."/>
            <person name="Mehta T."/>
            <person name="Park D."/>
            <person name="Pearson M."/>
            <person name="Richards J."/>
            <person name="Roberts A."/>
            <person name="Saif S."/>
            <person name="Shea T.D."/>
            <person name="Shenoy N."/>
            <person name="Sisk P."/>
            <person name="Stolte C."/>
            <person name="Sykes S.N."/>
            <person name="Walk T."/>
            <person name="White J."/>
            <person name="Yandava C."/>
            <person name="Izard J."/>
            <person name="Baranova O.V."/>
            <person name="Blanton J.M."/>
            <person name="Tanner A.C."/>
            <person name="Dewhirst F."/>
            <person name="Haas B."/>
            <person name="Nusbaum C."/>
            <person name="Birren B."/>
        </authorList>
    </citation>
    <scope>NUCLEOTIDE SEQUENCE [LARGE SCALE GENOMIC DNA]</scope>
    <source>
        <strain evidence="13 14">ATCC 29453</strain>
    </source>
</reference>
<dbReference type="FunFam" id="2.30.22.10:FF:000001">
    <property type="entry name" value="Protein GrpE"/>
    <property type="match status" value="1"/>
</dbReference>
<accession>V9H6Q7</accession>
<name>V9H6Q7_9NEIS</name>
<dbReference type="STRING" id="641147.HMPREF9021_00335"/>
<dbReference type="GO" id="GO:0006457">
    <property type="term" value="P:protein folding"/>
    <property type="evidence" value="ECO:0007669"/>
    <property type="project" value="InterPro"/>
</dbReference>
<feature type="compositionally biased region" description="Low complexity" evidence="12">
    <location>
        <begin position="1"/>
        <end position="10"/>
    </location>
</feature>
<comment type="similarity">
    <text evidence="2 10 11">Belongs to the GrpE family.</text>
</comment>
<comment type="subunit">
    <text evidence="3 10">Homodimer.</text>
</comment>
<gene>
    <name evidence="10" type="primary">grpE</name>
    <name evidence="13" type="ORF">HMPREF9021_00335</name>
</gene>
<evidence type="ECO:0000256" key="8">
    <source>
        <dbReference type="ARBA" id="ARBA00072274"/>
    </source>
</evidence>
<protein>
    <recommendedName>
        <fullName evidence="8 10">Protein GrpE</fullName>
    </recommendedName>
    <alternativeName>
        <fullName evidence="9 10">HSP-70 cofactor</fullName>
    </alternativeName>
</protein>
<dbReference type="Proteomes" id="UP000017813">
    <property type="component" value="Unassembled WGS sequence"/>
</dbReference>
<dbReference type="SUPFAM" id="SSF51064">
    <property type="entry name" value="Head domain of nucleotide exchange factor GrpE"/>
    <property type="match status" value="1"/>
</dbReference>
<dbReference type="EMBL" id="ADCY02000006">
    <property type="protein sequence ID" value="EFG31932.2"/>
    <property type="molecule type" value="Genomic_DNA"/>
</dbReference>
<comment type="function">
    <text evidence="7 10">Participates actively in the response to hyperosmotic and heat shock by preventing the aggregation of stress-denatured proteins, in association with DnaK and GrpE. It is the nucleotide exchange factor for DnaK and may function as a thermosensor. Unfolded proteins bind initially to DnaJ; upon interaction with the DnaJ-bound protein, DnaK hydrolyzes its bound ATP, resulting in the formation of a stable complex. GrpE releases ADP from DnaK; ATP binding to DnaK triggers the release of the substrate protein, thus completing the reaction cycle. Several rounds of ATP-dependent interactions between DnaJ, DnaK and GrpE are required for fully efficient folding.</text>
</comment>
<dbReference type="HAMAP" id="MF_01151">
    <property type="entry name" value="GrpE"/>
    <property type="match status" value="1"/>
</dbReference>
<keyword evidence="4 10" id="KW-0963">Cytoplasm</keyword>
<dbReference type="AlphaFoldDB" id="V9H6Q7"/>
<evidence type="ECO:0000256" key="5">
    <source>
        <dbReference type="ARBA" id="ARBA00023016"/>
    </source>
</evidence>
<dbReference type="HOGENOM" id="CLU_057217_6_2_4"/>
<reference evidence="13 14" key="2">
    <citation type="submission" date="2011-10" db="EMBL/GenBank/DDBJ databases">
        <title>The Genome Sequence of Simonsiella muelleri ATCC 29453.</title>
        <authorList>
            <consortium name="The Broad Institute Genome Sequencing Platform"/>
            <consortium name="The Broad Institute Genome Sequencing Center for Infectious Disease"/>
            <person name="Earl A."/>
            <person name="Ward D."/>
            <person name="Feldgarden M."/>
            <person name="Gevers D."/>
            <person name="Izard J."/>
            <person name="Baranova O.V."/>
            <person name="Blanton J.M."/>
            <person name="Tanner A.C."/>
            <person name="Dewhirst F."/>
            <person name="Young S.K."/>
            <person name="Zeng Q."/>
            <person name="Gargeya S."/>
            <person name="Fitzgerald M."/>
            <person name="Haas B."/>
            <person name="Abouelleil A."/>
            <person name="Alvarado L."/>
            <person name="Arachchi H.M."/>
            <person name="Berlin A."/>
            <person name="Brown A."/>
            <person name="Chapman S.B."/>
            <person name="Chen Z."/>
            <person name="Dunbar C."/>
            <person name="Freedman E."/>
            <person name="Gearin G."/>
            <person name="Goldberg J."/>
            <person name="Griggs A."/>
            <person name="Gujja S."/>
            <person name="Heiman D."/>
            <person name="Howarth C."/>
            <person name="Larson L."/>
            <person name="Lui A."/>
            <person name="MacDonald P.J.P."/>
            <person name="Montmayeur A."/>
            <person name="Murphy C."/>
            <person name="Neiman D."/>
            <person name="Pearson M."/>
            <person name="Priest M."/>
            <person name="Roberts A."/>
            <person name="Saif S."/>
            <person name="Shea T."/>
            <person name="Shenoy N."/>
            <person name="Sisk P."/>
            <person name="Stolte C."/>
            <person name="Sykes S."/>
            <person name="Wortman J."/>
            <person name="Nusbaum C."/>
            <person name="Birren B."/>
        </authorList>
    </citation>
    <scope>NUCLEOTIDE SEQUENCE [LARGE SCALE GENOMIC DNA]</scope>
    <source>
        <strain evidence="13 14">ATCC 29453</strain>
    </source>
</reference>
<dbReference type="PRINTS" id="PR00773">
    <property type="entry name" value="GRPEPROTEIN"/>
</dbReference>
<dbReference type="Pfam" id="PF01025">
    <property type="entry name" value="GrpE"/>
    <property type="match status" value="1"/>
</dbReference>
<feature type="region of interest" description="Disordered" evidence="12">
    <location>
        <begin position="1"/>
        <end position="28"/>
    </location>
</feature>
<evidence type="ECO:0000256" key="7">
    <source>
        <dbReference type="ARBA" id="ARBA00053401"/>
    </source>
</evidence>
<dbReference type="eggNOG" id="COG0576">
    <property type="taxonomic scope" value="Bacteria"/>
</dbReference>
<dbReference type="SUPFAM" id="SSF58014">
    <property type="entry name" value="Coiled-coil domain of nucleotide exchange factor GrpE"/>
    <property type="match status" value="1"/>
</dbReference>
<feature type="compositionally biased region" description="Acidic residues" evidence="12">
    <location>
        <begin position="11"/>
        <end position="22"/>
    </location>
</feature>
<dbReference type="GO" id="GO:0005829">
    <property type="term" value="C:cytosol"/>
    <property type="evidence" value="ECO:0007669"/>
    <property type="project" value="TreeGrafter"/>
</dbReference>
<proteinExistence type="inferred from homology"/>
<dbReference type="RefSeq" id="WP_002641245.1">
    <property type="nucleotide sequence ID" value="NZ_CP019448.1"/>
</dbReference>
<dbReference type="InterPro" id="IPR009012">
    <property type="entry name" value="GrpE_head"/>
</dbReference>
<keyword evidence="6 10" id="KW-0143">Chaperone</keyword>
<organism evidence="13 14">
    <name type="scientific">Simonsiella muelleri ATCC 29453</name>
    <dbReference type="NCBI Taxonomy" id="641147"/>
    <lineage>
        <taxon>Bacteria</taxon>
        <taxon>Pseudomonadati</taxon>
        <taxon>Pseudomonadota</taxon>
        <taxon>Betaproteobacteria</taxon>
        <taxon>Neisseriales</taxon>
        <taxon>Neisseriaceae</taxon>
        <taxon>Simonsiella</taxon>
    </lineage>
</organism>
<dbReference type="GO" id="GO:0042803">
    <property type="term" value="F:protein homodimerization activity"/>
    <property type="evidence" value="ECO:0007669"/>
    <property type="project" value="InterPro"/>
</dbReference>
<evidence type="ECO:0000313" key="13">
    <source>
        <dbReference type="EMBL" id="EFG31932.2"/>
    </source>
</evidence>
<dbReference type="NCBIfam" id="NF010737">
    <property type="entry name" value="PRK14139.1"/>
    <property type="match status" value="1"/>
</dbReference>
<evidence type="ECO:0000256" key="1">
    <source>
        <dbReference type="ARBA" id="ARBA00004496"/>
    </source>
</evidence>
<dbReference type="Gene3D" id="2.30.22.10">
    <property type="entry name" value="Head domain of nucleotide exchange factor GrpE"/>
    <property type="match status" value="1"/>
</dbReference>
<dbReference type="InterPro" id="IPR000740">
    <property type="entry name" value="GrpE"/>
</dbReference>
<comment type="subcellular location">
    <subcellularLocation>
        <location evidence="1 10">Cytoplasm</location>
    </subcellularLocation>
</comment>
<dbReference type="CDD" id="cd00446">
    <property type="entry name" value="GrpE"/>
    <property type="match status" value="1"/>
</dbReference>
<dbReference type="KEGG" id="smur:BWP33_00920"/>
<dbReference type="GO" id="GO:0051087">
    <property type="term" value="F:protein-folding chaperone binding"/>
    <property type="evidence" value="ECO:0007669"/>
    <property type="project" value="InterPro"/>
</dbReference>
<evidence type="ECO:0000313" key="14">
    <source>
        <dbReference type="Proteomes" id="UP000017813"/>
    </source>
</evidence>
<evidence type="ECO:0000256" key="6">
    <source>
        <dbReference type="ARBA" id="ARBA00023186"/>
    </source>
</evidence>
<evidence type="ECO:0000256" key="12">
    <source>
        <dbReference type="SAM" id="MobiDB-lite"/>
    </source>
</evidence>
<evidence type="ECO:0000256" key="11">
    <source>
        <dbReference type="RuleBase" id="RU004478"/>
    </source>
</evidence>
<comment type="caution">
    <text evidence="13">The sequence shown here is derived from an EMBL/GenBank/DDBJ whole genome shotgun (WGS) entry which is preliminary data.</text>
</comment>
<sequence length="185" mass="21101">MSEQNQNTENENPEVLDAENEENTPPTYEELQERIAELEGMLQDEKLRALANEQNLNRRFQEELQKTHKFAAQNFAAEMLTVKDYLEMALQDQSGNFDAMKMGVSMTLDVLKKAFENTKIQEINPQKGDKLDPHQHHGMQEVEADDVETGAIVSLLKKGYTMHDRVLRPAMVTVAKANQPVENQS</sequence>
<evidence type="ECO:0000256" key="10">
    <source>
        <dbReference type="HAMAP-Rule" id="MF_01151"/>
    </source>
</evidence>
<keyword evidence="14" id="KW-1185">Reference proteome</keyword>
<dbReference type="GO" id="GO:0051082">
    <property type="term" value="F:unfolded protein binding"/>
    <property type="evidence" value="ECO:0007669"/>
    <property type="project" value="TreeGrafter"/>
</dbReference>
<evidence type="ECO:0000256" key="3">
    <source>
        <dbReference type="ARBA" id="ARBA00011738"/>
    </source>
</evidence>
<dbReference type="GO" id="GO:0000774">
    <property type="term" value="F:adenyl-nucleotide exchange factor activity"/>
    <property type="evidence" value="ECO:0007669"/>
    <property type="project" value="InterPro"/>
</dbReference>
<evidence type="ECO:0000256" key="9">
    <source>
        <dbReference type="ARBA" id="ARBA00076414"/>
    </source>
</evidence>
<evidence type="ECO:0000256" key="2">
    <source>
        <dbReference type="ARBA" id="ARBA00009054"/>
    </source>
</evidence>
<dbReference type="InterPro" id="IPR013805">
    <property type="entry name" value="GrpE_CC"/>
</dbReference>
<evidence type="ECO:0000256" key="4">
    <source>
        <dbReference type="ARBA" id="ARBA00022490"/>
    </source>
</evidence>
<dbReference type="Gene3D" id="3.90.20.20">
    <property type="match status" value="1"/>
</dbReference>